<gene>
    <name evidence="1" type="ORF">SAMN04488059_101296</name>
</gene>
<proteinExistence type="predicted"/>
<evidence type="ECO:0000313" key="2">
    <source>
        <dbReference type="Proteomes" id="UP000182258"/>
    </source>
</evidence>
<accession>A0A1I1FIR9</accession>
<protein>
    <submittedName>
        <fullName evidence="1">Uncharacterized protein</fullName>
    </submittedName>
</protein>
<name>A0A1I1FIR9_9HYPH</name>
<organism evidence="1 2">
    <name type="scientific">Devosia psychrophila</name>
    <dbReference type="NCBI Taxonomy" id="728005"/>
    <lineage>
        <taxon>Bacteria</taxon>
        <taxon>Pseudomonadati</taxon>
        <taxon>Pseudomonadota</taxon>
        <taxon>Alphaproteobacteria</taxon>
        <taxon>Hyphomicrobiales</taxon>
        <taxon>Devosiaceae</taxon>
        <taxon>Devosia</taxon>
    </lineage>
</organism>
<dbReference type="AlphaFoldDB" id="A0A1I1FIR9"/>
<dbReference type="EMBL" id="FOMB01000001">
    <property type="protein sequence ID" value="SFB99307.1"/>
    <property type="molecule type" value="Genomic_DNA"/>
</dbReference>
<sequence>MAETAKTPRHLNITKIRPRACDDDDYQEYMRAVLRQANKYPDKPFISRTH</sequence>
<evidence type="ECO:0000313" key="1">
    <source>
        <dbReference type="EMBL" id="SFB99307.1"/>
    </source>
</evidence>
<dbReference type="Proteomes" id="UP000182258">
    <property type="component" value="Unassembled WGS sequence"/>
</dbReference>
<reference evidence="1 2" key="1">
    <citation type="submission" date="2016-10" db="EMBL/GenBank/DDBJ databases">
        <authorList>
            <person name="de Groot N.N."/>
        </authorList>
    </citation>
    <scope>NUCLEOTIDE SEQUENCE [LARGE SCALE GENOMIC DNA]</scope>
    <source>
        <strain evidence="1 2">CGMCC 1.10210</strain>
    </source>
</reference>
<dbReference type="STRING" id="728005.SAMN04488059_101296"/>